<dbReference type="EMBL" id="KV875095">
    <property type="protein sequence ID" value="OIW31758.1"/>
    <property type="molecule type" value="Genomic_DNA"/>
</dbReference>
<accession>A0A1J7IW78</accession>
<evidence type="ECO:0000256" key="6">
    <source>
        <dbReference type="ARBA" id="ARBA00022982"/>
    </source>
</evidence>
<comment type="similarity">
    <text evidence="2">Belongs to the complex I NDUFA5 subunit family.</text>
</comment>
<dbReference type="InParanoid" id="A0A1J7IW78"/>
<organism evidence="9 10">
    <name type="scientific">Coniochaeta ligniaria NRRL 30616</name>
    <dbReference type="NCBI Taxonomy" id="1408157"/>
    <lineage>
        <taxon>Eukaryota</taxon>
        <taxon>Fungi</taxon>
        <taxon>Dikarya</taxon>
        <taxon>Ascomycota</taxon>
        <taxon>Pezizomycotina</taxon>
        <taxon>Sordariomycetes</taxon>
        <taxon>Sordariomycetidae</taxon>
        <taxon>Coniochaetales</taxon>
        <taxon>Coniochaetaceae</taxon>
        <taxon>Coniochaeta</taxon>
    </lineage>
</organism>
<reference evidence="9 10" key="1">
    <citation type="submission" date="2016-10" db="EMBL/GenBank/DDBJ databases">
        <title>Draft genome sequence of Coniochaeta ligniaria NRRL30616, a lignocellulolytic fungus for bioabatement of inhibitors in plant biomass hydrolysates.</title>
        <authorList>
            <consortium name="DOE Joint Genome Institute"/>
            <person name="Jimenez D.J."/>
            <person name="Hector R.E."/>
            <person name="Riley R."/>
            <person name="Sun H."/>
            <person name="Grigoriev I.V."/>
            <person name="Van Elsas J.D."/>
            <person name="Nichols N.N."/>
        </authorList>
    </citation>
    <scope>NUCLEOTIDE SEQUENCE [LARGE SCALE GENOMIC DNA]</scope>
    <source>
        <strain evidence="9 10">NRRL 30616</strain>
    </source>
</reference>
<evidence type="ECO:0008006" key="11">
    <source>
        <dbReference type="Google" id="ProtNLM"/>
    </source>
</evidence>
<dbReference type="PANTHER" id="PTHR12653:SF0">
    <property type="entry name" value="NADH DEHYDROGENASE [UBIQUINONE] 1 ALPHA SUBCOMPLEX SUBUNIT 5"/>
    <property type="match status" value="1"/>
</dbReference>
<comment type="subcellular location">
    <subcellularLocation>
        <location evidence="1">Mitochondrion inner membrane</location>
        <topology evidence="1">Peripheral membrane protein</topology>
        <orientation evidence="1">Matrix side</orientation>
    </subcellularLocation>
</comment>
<keyword evidence="4" id="KW-0679">Respiratory chain</keyword>
<dbReference type="Proteomes" id="UP000182658">
    <property type="component" value="Unassembled WGS sequence"/>
</dbReference>
<dbReference type="InterPro" id="IPR006806">
    <property type="entry name" value="NDUFA5"/>
</dbReference>
<dbReference type="AlphaFoldDB" id="A0A1J7IW78"/>
<evidence type="ECO:0000256" key="5">
    <source>
        <dbReference type="ARBA" id="ARBA00022792"/>
    </source>
</evidence>
<evidence type="ECO:0000313" key="10">
    <source>
        <dbReference type="Proteomes" id="UP000182658"/>
    </source>
</evidence>
<evidence type="ECO:0000313" key="9">
    <source>
        <dbReference type="EMBL" id="OIW31758.1"/>
    </source>
</evidence>
<evidence type="ECO:0000256" key="2">
    <source>
        <dbReference type="ARBA" id="ARBA00010261"/>
    </source>
</evidence>
<dbReference type="Pfam" id="PF04716">
    <property type="entry name" value="ETC_C1_NDUFA5"/>
    <property type="match status" value="1"/>
</dbReference>
<dbReference type="STRING" id="1408157.A0A1J7IW78"/>
<evidence type="ECO:0000256" key="3">
    <source>
        <dbReference type="ARBA" id="ARBA00022448"/>
    </source>
</evidence>
<dbReference type="OrthoDB" id="286811at2759"/>
<evidence type="ECO:0000256" key="1">
    <source>
        <dbReference type="ARBA" id="ARBA00004443"/>
    </source>
</evidence>
<proteinExistence type="inferred from homology"/>
<evidence type="ECO:0000256" key="7">
    <source>
        <dbReference type="ARBA" id="ARBA00023128"/>
    </source>
</evidence>
<keyword evidence="7" id="KW-0496">Mitochondrion</keyword>
<evidence type="ECO:0000256" key="8">
    <source>
        <dbReference type="ARBA" id="ARBA00023136"/>
    </source>
</evidence>
<evidence type="ECO:0000256" key="4">
    <source>
        <dbReference type="ARBA" id="ARBA00022660"/>
    </source>
</evidence>
<keyword evidence="10" id="KW-1185">Reference proteome</keyword>
<gene>
    <name evidence="9" type="ORF">CONLIGDRAFT_629439</name>
</gene>
<keyword evidence="3" id="KW-0813">Transport</keyword>
<protein>
    <recommendedName>
        <fullName evidence="11">NADH-ubiquinone oxidoreductase 29.9 kDa subunit</fullName>
    </recommendedName>
</protein>
<dbReference type="PANTHER" id="PTHR12653">
    <property type="entry name" value="NADH-UBIQUINONE OXIDOREDUCTASE 13 KD-B SUBUNIT"/>
    <property type="match status" value="1"/>
</dbReference>
<name>A0A1J7IW78_9PEZI</name>
<keyword evidence="5" id="KW-0999">Mitochondrion inner membrane</keyword>
<keyword evidence="6" id="KW-0249">Electron transport</keyword>
<dbReference type="GO" id="GO:0005743">
    <property type="term" value="C:mitochondrial inner membrane"/>
    <property type="evidence" value="ECO:0007669"/>
    <property type="project" value="UniProtKB-SubCell"/>
</dbReference>
<keyword evidence="8" id="KW-0472">Membrane</keyword>
<dbReference type="GO" id="GO:0022904">
    <property type="term" value="P:respiratory electron transport chain"/>
    <property type="evidence" value="ECO:0007669"/>
    <property type="project" value="InterPro"/>
</dbReference>
<sequence length="232" mass="25701">MRRTLFRLAAVKPARYLEANAPTGITGLLTHGSPRATLLYLYTTTLDKLKAVPEHSLYRQSVEAVTKHRLSIVEQAVPPGYAEWAKTAQKLVADHPEQFNVTEEASGSVDGAAAARVERDGQVFIVRDVAVEIDPRDQEWDGEVDLGSGPEGLAQQKDLLDARQVKWEPEPQLTADQILELENKIGAGLIEEVVQVAEGELKLVDTMVKAKVWEDLEEAPAEGQWSYFERTS</sequence>